<evidence type="ECO:0008006" key="3">
    <source>
        <dbReference type="Google" id="ProtNLM"/>
    </source>
</evidence>
<comment type="caution">
    <text evidence="1">The sequence shown here is derived from an EMBL/GenBank/DDBJ whole genome shotgun (WGS) entry which is preliminary data.</text>
</comment>
<proteinExistence type="predicted"/>
<dbReference type="EMBL" id="BOSM01000010">
    <property type="protein sequence ID" value="GIP60601.1"/>
    <property type="molecule type" value="Genomic_DNA"/>
</dbReference>
<accession>A0ABQ4MXE9</accession>
<evidence type="ECO:0000313" key="1">
    <source>
        <dbReference type="EMBL" id="GIP60601.1"/>
    </source>
</evidence>
<sequence>METKQVPEQAMNNLYTLLMQVLPKYINHSNEVPEKRVRVLSDGEINSKAFILSRHDLPNNLTAKEIHLYTNIRLRTVYDLMNKSPEHGGIPSFRVGKSIFSNREEFLLWWDETIIKGKK</sequence>
<gene>
    <name evidence="1" type="ORF">J15TS10_44150</name>
</gene>
<name>A0ABQ4MXE9_9BACL</name>
<dbReference type="Proteomes" id="UP000681290">
    <property type="component" value="Unassembled WGS sequence"/>
</dbReference>
<dbReference type="RefSeq" id="WP_213594282.1">
    <property type="nucleotide sequence ID" value="NZ_BOSM01000010.1"/>
</dbReference>
<evidence type="ECO:0000313" key="2">
    <source>
        <dbReference type="Proteomes" id="UP000681290"/>
    </source>
</evidence>
<protein>
    <recommendedName>
        <fullName evidence="3">Helix-turn-helix domain-containing protein</fullName>
    </recommendedName>
</protein>
<organism evidence="1 2">
    <name type="scientific">Paenibacillus woosongensis</name>
    <dbReference type="NCBI Taxonomy" id="307580"/>
    <lineage>
        <taxon>Bacteria</taxon>
        <taxon>Bacillati</taxon>
        <taxon>Bacillota</taxon>
        <taxon>Bacilli</taxon>
        <taxon>Bacillales</taxon>
        <taxon>Paenibacillaceae</taxon>
        <taxon>Paenibacillus</taxon>
    </lineage>
</organism>
<keyword evidence="2" id="KW-1185">Reference proteome</keyword>
<reference evidence="1 2" key="1">
    <citation type="submission" date="2021-03" db="EMBL/GenBank/DDBJ databases">
        <title>Antimicrobial resistance genes in bacteria isolated from Japanese honey, and their potential for conferring macrolide and lincosamide resistance in the American foulbrood pathogen Paenibacillus larvae.</title>
        <authorList>
            <person name="Okamoto M."/>
            <person name="Kumagai M."/>
            <person name="Kanamori H."/>
            <person name="Takamatsu D."/>
        </authorList>
    </citation>
    <scope>NUCLEOTIDE SEQUENCE [LARGE SCALE GENOMIC DNA]</scope>
    <source>
        <strain evidence="1 2">J15TS10</strain>
    </source>
</reference>